<reference evidence="5 6" key="1">
    <citation type="submission" date="2019-04" db="EMBL/GenBank/DDBJ databases">
        <title>Friends and foes A comparative genomics study of 23 Aspergillus species from section Flavi.</title>
        <authorList>
            <consortium name="DOE Joint Genome Institute"/>
            <person name="Kjaerbolling I."/>
            <person name="Vesth T."/>
            <person name="Frisvad J.C."/>
            <person name="Nybo J.L."/>
            <person name="Theobald S."/>
            <person name="Kildgaard S."/>
            <person name="Isbrandt T."/>
            <person name="Kuo A."/>
            <person name="Sato A."/>
            <person name="Lyhne E.K."/>
            <person name="Kogle M.E."/>
            <person name="Wiebenga A."/>
            <person name="Kun R.S."/>
            <person name="Lubbers R.J."/>
            <person name="Makela M.R."/>
            <person name="Barry K."/>
            <person name="Chovatia M."/>
            <person name="Clum A."/>
            <person name="Daum C."/>
            <person name="Haridas S."/>
            <person name="He G."/>
            <person name="LaButti K."/>
            <person name="Lipzen A."/>
            <person name="Mondo S."/>
            <person name="Riley R."/>
            <person name="Salamov A."/>
            <person name="Simmons B.A."/>
            <person name="Magnuson J.K."/>
            <person name="Henrissat B."/>
            <person name="Mortensen U.H."/>
            <person name="Larsen T.O."/>
            <person name="Devries R.P."/>
            <person name="Grigoriev I.V."/>
            <person name="Machida M."/>
            <person name="Baker S.E."/>
            <person name="Andersen M.R."/>
        </authorList>
    </citation>
    <scope>NUCLEOTIDE SEQUENCE [LARGE SCALE GENOMIC DNA]</scope>
    <source>
        <strain evidence="5 6">CBS 151.66</strain>
    </source>
</reference>
<organism evidence="5 6">
    <name type="scientific">Aspergillus leporis</name>
    <dbReference type="NCBI Taxonomy" id="41062"/>
    <lineage>
        <taxon>Eukaryota</taxon>
        <taxon>Fungi</taxon>
        <taxon>Dikarya</taxon>
        <taxon>Ascomycota</taxon>
        <taxon>Pezizomycotina</taxon>
        <taxon>Eurotiomycetes</taxon>
        <taxon>Eurotiomycetidae</taxon>
        <taxon>Eurotiales</taxon>
        <taxon>Aspergillaceae</taxon>
        <taxon>Aspergillus</taxon>
        <taxon>Aspergillus subgen. Circumdati</taxon>
    </lineage>
</organism>
<evidence type="ECO:0000313" key="6">
    <source>
        <dbReference type="Proteomes" id="UP000326565"/>
    </source>
</evidence>
<feature type="region of interest" description="Disordered" evidence="2">
    <location>
        <begin position="65"/>
        <end position="94"/>
    </location>
</feature>
<proteinExistence type="predicted"/>
<dbReference type="InterPro" id="IPR040200">
    <property type="entry name" value="Mug57-like"/>
</dbReference>
<name>A0A5N5WSJ2_9EURO</name>
<protein>
    <recommendedName>
        <fullName evidence="4">FAS1 domain-containing protein</fullName>
    </recommendedName>
</protein>
<feature type="chain" id="PRO_5025061684" description="FAS1 domain-containing protein" evidence="3">
    <location>
        <begin position="20"/>
        <end position="241"/>
    </location>
</feature>
<dbReference type="InterPro" id="IPR000782">
    <property type="entry name" value="FAS1_domain"/>
</dbReference>
<keyword evidence="6" id="KW-1185">Reference proteome</keyword>
<dbReference type="Gene3D" id="2.30.180.10">
    <property type="entry name" value="FAS1 domain"/>
    <property type="match status" value="1"/>
</dbReference>
<evidence type="ECO:0000256" key="1">
    <source>
        <dbReference type="ARBA" id="ARBA00022729"/>
    </source>
</evidence>
<keyword evidence="1 3" id="KW-0732">Signal</keyword>
<dbReference type="PROSITE" id="PS50213">
    <property type="entry name" value="FAS1"/>
    <property type="match status" value="1"/>
</dbReference>
<sequence length="241" mass="26943">MTFAPIILVFFLVCSVSIAQDRPGLPLRKRLPRPFVDIPHLRHEQRLQDNSQLKQWLQNQQPIMTPNIAMPPETGAGGDSKHSQGSNNGGPVVSDVLPKNRGINIFASLTRDFESIDSRLIDATKNVTVLAPRNSAIQGLPRKPWENPDDYEQFGEVGAYDGQEGQGRAKRNLKRFVEAHIIPTSPWREGDEVETLGGDKLKWTKDGDKLFIQPGNVEVDSIAEQVSNGEVWILDSVINYR</sequence>
<dbReference type="PANTHER" id="PTHR28156">
    <property type="entry name" value="FAS1 DOMAIN-CONTAINING PROTEIN YDR262W"/>
    <property type="match status" value="1"/>
</dbReference>
<evidence type="ECO:0000256" key="3">
    <source>
        <dbReference type="SAM" id="SignalP"/>
    </source>
</evidence>
<dbReference type="Pfam" id="PF02469">
    <property type="entry name" value="Fasciclin"/>
    <property type="match status" value="1"/>
</dbReference>
<dbReference type="OrthoDB" id="5551751at2759"/>
<evidence type="ECO:0000259" key="4">
    <source>
        <dbReference type="PROSITE" id="PS50213"/>
    </source>
</evidence>
<dbReference type="Proteomes" id="UP000326565">
    <property type="component" value="Unassembled WGS sequence"/>
</dbReference>
<feature type="signal peptide" evidence="3">
    <location>
        <begin position="1"/>
        <end position="19"/>
    </location>
</feature>
<gene>
    <name evidence="5" type="ORF">BDV29DRAFT_159465</name>
</gene>
<evidence type="ECO:0000256" key="2">
    <source>
        <dbReference type="SAM" id="MobiDB-lite"/>
    </source>
</evidence>
<dbReference type="EMBL" id="ML732272">
    <property type="protein sequence ID" value="KAB8071441.1"/>
    <property type="molecule type" value="Genomic_DNA"/>
</dbReference>
<dbReference type="SUPFAM" id="SSF82153">
    <property type="entry name" value="FAS1 domain"/>
    <property type="match status" value="1"/>
</dbReference>
<dbReference type="InterPro" id="IPR036378">
    <property type="entry name" value="FAS1_dom_sf"/>
</dbReference>
<accession>A0A5N5WSJ2</accession>
<evidence type="ECO:0000313" key="5">
    <source>
        <dbReference type="EMBL" id="KAB8071441.1"/>
    </source>
</evidence>
<dbReference type="AlphaFoldDB" id="A0A5N5WSJ2"/>
<dbReference type="PANTHER" id="PTHR28156:SF1">
    <property type="entry name" value="FAS1 DOMAIN-CONTAINING PROTEIN YDR262W"/>
    <property type="match status" value="1"/>
</dbReference>
<feature type="domain" description="FAS1" evidence="4">
    <location>
        <begin position="90"/>
        <end position="238"/>
    </location>
</feature>